<dbReference type="SUPFAM" id="SSF57667">
    <property type="entry name" value="beta-beta-alpha zinc fingers"/>
    <property type="match status" value="3"/>
</dbReference>
<keyword evidence="5 10" id="KW-0863">Zinc-finger</keyword>
<evidence type="ECO:0000256" key="3">
    <source>
        <dbReference type="ARBA" id="ARBA00022723"/>
    </source>
</evidence>
<dbReference type="RefSeq" id="XP_026749287.1">
    <property type="nucleotide sequence ID" value="XM_026893486.1"/>
</dbReference>
<evidence type="ECO:0000256" key="9">
    <source>
        <dbReference type="ARBA" id="ARBA00023242"/>
    </source>
</evidence>
<sequence>MRDPTPSSDASLQFRHNLIKLLTVLLENTTAMPFRWCANKYMCFFCCCTFIDSSKLKEHTREEHQSPKLKNVLKRCIRNSTIKLDISEIACKKCPKTIKNLDDFLEHAAVVHELVFNREVSAHVFTFKLSDEGMNCHECGQSFRFFGPLLKHAHRYHNKSSPFLCEICGRGFVGRANVDSHIKHTHSGTQNQCKKCQDVFPTLHSLKTHYEKVHKRMKCPKCPEVLGSRYLRKRHLALVHDVQTSQFHCDECPRMFTEKSKLVQHKSRIHLKEKTVTCEICGFKVFNKESLRRHMVRHDDSRPFECEICKKAFQRKKTLDFHRRIHTNDKRYVCKDCGKAFVQVTSLKLHIRVHHSTINESTTWN</sequence>
<protein>
    <submittedName>
        <fullName evidence="13">Zinc finger protein OZF-like</fullName>
    </submittedName>
</protein>
<dbReference type="PANTHER" id="PTHR24379">
    <property type="entry name" value="KRAB AND ZINC FINGER DOMAIN-CONTAINING"/>
    <property type="match status" value="1"/>
</dbReference>
<evidence type="ECO:0000256" key="2">
    <source>
        <dbReference type="ARBA" id="ARBA00006991"/>
    </source>
</evidence>
<reference evidence="13" key="1">
    <citation type="submission" date="2025-08" db="UniProtKB">
        <authorList>
            <consortium name="RefSeq"/>
        </authorList>
    </citation>
    <scope>IDENTIFICATION</scope>
    <source>
        <tissue evidence="13">Whole larvae</tissue>
    </source>
</reference>
<evidence type="ECO:0000256" key="1">
    <source>
        <dbReference type="ARBA" id="ARBA00004123"/>
    </source>
</evidence>
<evidence type="ECO:0000256" key="4">
    <source>
        <dbReference type="ARBA" id="ARBA00022737"/>
    </source>
</evidence>
<dbReference type="InterPro" id="IPR036236">
    <property type="entry name" value="Znf_C2H2_sf"/>
</dbReference>
<feature type="domain" description="C2H2-type" evidence="11">
    <location>
        <begin position="247"/>
        <end position="275"/>
    </location>
</feature>
<dbReference type="FunCoup" id="A0A6J1W8N8">
    <property type="interactions" value="182"/>
</dbReference>
<dbReference type="OrthoDB" id="4748970at2759"/>
<dbReference type="InterPro" id="IPR013087">
    <property type="entry name" value="Znf_C2H2_type"/>
</dbReference>
<dbReference type="InParanoid" id="A0A6J1W8N8"/>
<evidence type="ECO:0000313" key="12">
    <source>
        <dbReference type="Proteomes" id="UP001652740"/>
    </source>
</evidence>
<keyword evidence="6" id="KW-0862">Zinc</keyword>
<evidence type="ECO:0000259" key="11">
    <source>
        <dbReference type="PROSITE" id="PS50157"/>
    </source>
</evidence>
<dbReference type="AlphaFoldDB" id="A0A6J1W8N8"/>
<keyword evidence="7" id="KW-0805">Transcription regulation</keyword>
<evidence type="ECO:0000256" key="6">
    <source>
        <dbReference type="ARBA" id="ARBA00022833"/>
    </source>
</evidence>
<feature type="domain" description="C2H2-type" evidence="11">
    <location>
        <begin position="163"/>
        <end position="191"/>
    </location>
</feature>
<keyword evidence="4" id="KW-0677">Repeat</keyword>
<feature type="domain" description="C2H2-type" evidence="11">
    <location>
        <begin position="191"/>
        <end position="219"/>
    </location>
</feature>
<dbReference type="SMART" id="SM00355">
    <property type="entry name" value="ZnF_C2H2"/>
    <property type="match status" value="10"/>
</dbReference>
<dbReference type="PANTHER" id="PTHR24379:SF121">
    <property type="entry name" value="C2H2-TYPE DOMAIN-CONTAINING PROTEIN"/>
    <property type="match status" value="1"/>
</dbReference>
<proteinExistence type="inferred from homology"/>
<feature type="domain" description="C2H2-type" evidence="11">
    <location>
        <begin position="332"/>
        <end position="354"/>
    </location>
</feature>
<comment type="subcellular location">
    <subcellularLocation>
        <location evidence="1">Nucleus</location>
    </subcellularLocation>
</comment>
<organism evidence="12 13">
    <name type="scientific">Galleria mellonella</name>
    <name type="common">Greater wax moth</name>
    <dbReference type="NCBI Taxonomy" id="7137"/>
    <lineage>
        <taxon>Eukaryota</taxon>
        <taxon>Metazoa</taxon>
        <taxon>Ecdysozoa</taxon>
        <taxon>Arthropoda</taxon>
        <taxon>Hexapoda</taxon>
        <taxon>Insecta</taxon>
        <taxon>Pterygota</taxon>
        <taxon>Neoptera</taxon>
        <taxon>Endopterygota</taxon>
        <taxon>Lepidoptera</taxon>
        <taxon>Glossata</taxon>
        <taxon>Ditrysia</taxon>
        <taxon>Pyraloidea</taxon>
        <taxon>Pyralidae</taxon>
        <taxon>Galleriinae</taxon>
        <taxon>Galleria</taxon>
    </lineage>
</organism>
<accession>A0A6J1W8N8</accession>
<name>A0A6J1W8N8_GALME</name>
<keyword evidence="3" id="KW-0479">Metal-binding</keyword>
<evidence type="ECO:0000256" key="10">
    <source>
        <dbReference type="PROSITE-ProRule" id="PRU00042"/>
    </source>
</evidence>
<feature type="domain" description="C2H2-type" evidence="11">
    <location>
        <begin position="134"/>
        <end position="162"/>
    </location>
</feature>
<comment type="similarity">
    <text evidence="2">Belongs to the krueppel C2H2-type zinc-finger protein family.</text>
</comment>
<feature type="domain" description="C2H2-type" evidence="11">
    <location>
        <begin position="276"/>
        <end position="303"/>
    </location>
</feature>
<feature type="domain" description="C2H2-type" evidence="11">
    <location>
        <begin position="41"/>
        <end position="69"/>
    </location>
</feature>
<keyword evidence="8" id="KW-0804">Transcription</keyword>
<dbReference type="Gene3D" id="3.30.160.60">
    <property type="entry name" value="Classic Zinc Finger"/>
    <property type="match status" value="5"/>
</dbReference>
<dbReference type="FunFam" id="3.30.160.60:FF:000761">
    <property type="entry name" value="Zinc finger protein 449"/>
    <property type="match status" value="1"/>
</dbReference>
<dbReference type="FunFam" id="3.30.160.60:FF:000012">
    <property type="entry name" value="RB-associated KRAB zinc finger protein-like"/>
    <property type="match status" value="1"/>
</dbReference>
<dbReference type="Proteomes" id="UP001652740">
    <property type="component" value="Unplaced"/>
</dbReference>
<evidence type="ECO:0000256" key="7">
    <source>
        <dbReference type="ARBA" id="ARBA00023015"/>
    </source>
</evidence>
<dbReference type="PROSITE" id="PS50157">
    <property type="entry name" value="ZINC_FINGER_C2H2_2"/>
    <property type="match status" value="8"/>
</dbReference>
<keyword evidence="12" id="KW-1185">Reference proteome</keyword>
<dbReference type="GO" id="GO:0005634">
    <property type="term" value="C:nucleus"/>
    <property type="evidence" value="ECO:0007669"/>
    <property type="project" value="UniProtKB-SubCell"/>
</dbReference>
<keyword evidence="9" id="KW-0539">Nucleus</keyword>
<gene>
    <name evidence="13" type="primary">LOC113510069</name>
</gene>
<feature type="domain" description="C2H2-type" evidence="11">
    <location>
        <begin position="304"/>
        <end position="331"/>
    </location>
</feature>
<dbReference type="GO" id="GO:0008270">
    <property type="term" value="F:zinc ion binding"/>
    <property type="evidence" value="ECO:0007669"/>
    <property type="project" value="UniProtKB-KW"/>
</dbReference>
<evidence type="ECO:0000256" key="5">
    <source>
        <dbReference type="ARBA" id="ARBA00022771"/>
    </source>
</evidence>
<dbReference type="Pfam" id="PF00096">
    <property type="entry name" value="zf-C2H2"/>
    <property type="match status" value="3"/>
</dbReference>
<evidence type="ECO:0000256" key="8">
    <source>
        <dbReference type="ARBA" id="ARBA00023163"/>
    </source>
</evidence>
<dbReference type="PROSITE" id="PS00028">
    <property type="entry name" value="ZINC_FINGER_C2H2_1"/>
    <property type="match status" value="8"/>
</dbReference>
<dbReference type="GeneID" id="113510069"/>
<evidence type="ECO:0000313" key="13">
    <source>
        <dbReference type="RefSeq" id="XP_026749287.1"/>
    </source>
</evidence>
<dbReference type="KEGG" id="gmw:113510069"/>